<dbReference type="PANTHER" id="PTHR37984:SF5">
    <property type="entry name" value="PROTEIN NYNRIN-LIKE"/>
    <property type="match status" value="1"/>
</dbReference>
<dbReference type="InterPro" id="IPR001878">
    <property type="entry name" value="Znf_CCHC"/>
</dbReference>
<gene>
    <name evidence="9" type="ORF">ABMA27_015856</name>
</gene>
<comment type="caution">
    <text evidence="9">The sequence shown here is derived from an EMBL/GenBank/DDBJ whole genome shotgun (WGS) entry which is preliminary data.</text>
</comment>
<feature type="region of interest" description="Disordered" evidence="6">
    <location>
        <begin position="1"/>
        <end position="73"/>
    </location>
</feature>
<dbReference type="Gene3D" id="4.10.60.10">
    <property type="entry name" value="Zinc finger, CCHC-type"/>
    <property type="match status" value="1"/>
</dbReference>
<dbReference type="InterPro" id="IPR021109">
    <property type="entry name" value="Peptidase_aspartic_dom_sf"/>
</dbReference>
<dbReference type="SUPFAM" id="SSF57756">
    <property type="entry name" value="Retrovirus zinc finger-like domains"/>
    <property type="match status" value="1"/>
</dbReference>
<dbReference type="InterPro" id="IPR036875">
    <property type="entry name" value="Znf_CCHC_sf"/>
</dbReference>
<keyword evidence="5" id="KW-0863">Zinc-finger</keyword>
<evidence type="ECO:0000259" key="8">
    <source>
        <dbReference type="PROSITE" id="PS50994"/>
    </source>
</evidence>
<keyword evidence="1" id="KW-0808">Transferase</keyword>
<keyword evidence="5" id="KW-0479">Metal-binding</keyword>
<evidence type="ECO:0008006" key="11">
    <source>
        <dbReference type="Google" id="ProtNLM"/>
    </source>
</evidence>
<dbReference type="PROSITE" id="PS50994">
    <property type="entry name" value="INTEGRASE"/>
    <property type="match status" value="1"/>
</dbReference>
<keyword evidence="4" id="KW-0378">Hydrolase</keyword>
<dbReference type="InterPro" id="IPR036397">
    <property type="entry name" value="RNaseH_sf"/>
</dbReference>
<dbReference type="CDD" id="cd00303">
    <property type="entry name" value="retropepsin_like"/>
    <property type="match status" value="1"/>
</dbReference>
<sequence>MRSRSRQRDRSRAQTRYTRSRGRHSGRAEHRESRCSERCVHSRSSQRRRSPRVQESQDRGTSQQLSPKPAATSPVIISTVSDNSVISNLLSALKDVGRDSGNERLSNLNAIPEFDPARKEQTITMWLHKVNECSVIYNWTERQTIHFALPKLKGLAQKWYEGLPTVLYSWQEWQEKLKLAFPSEENYGQLLTSMLAKRARFNDSLEEYFYEKVVMLNRCGISGKRAVDCVVFGIDDRSVRLGAEAARFESPDLLLPYLKSVKTNTTATTDRKRIRPNDVKSEFSSKDSAKDRVIRCFNCHQEGHYKSQCPKPPMKCDKCSMFGHTSDRCRTGSTVDQKNVKPIMTVDGDQSISSKYYKKALINDKEIDCFIDFGSTATMISRTAANSLALEWEPQHKGLPSLRGFGDAIVQPLDAITINLSVDGVSANVRVLIVPDEVMRVPLIIGQTFTEQPHIFVEKDCNRLTFISLDGEVVKVKLYCVSDVTINGTSLIDFRTDPLFSGDVYIESSNRFEFGKEYNLVQGLFTVVDGRGVALVEGNSEKPFVLKAGTLLARCRRATLDSDQSENRVLKVECTGNRHVEQSRPITESDVITDGTLTKDTLSTLVDLLNRYRNCFAFDLKELGKTDLVEMEIHLKTEEPVVYRPYRLPFSERGKVREMIQELLDCGIIRPSTSCYASPIVLVKKKTGDIRLCVDYRALNRKTVKENYPLPRIDDQLDDLAGFSFYTTLDLASGYYQIPIKEKYFSVFGIPKRLVSDRGSCFTSHKFSSYLDGLGVRHVLNAVATPRANGQVERYNRTLLDALTARCANVDEKKWDVHVPDIQLGLNNTINKGVGKSPAQVLFGLSLVGTTEGKVKLYLDNDQINDGETIKSIREKVNEYVADYQEKQKITHDLKAAIPKQFKHGDLVSIEREIPSTGQSKKLVPKFRGPYRVVAALGNDRYQVEDTPITRKGNRKYNSVVAIDKMKPWLCYDRSQIDASGSSEDDVDMSGD</sequence>
<accession>A0ABR3I4M3</accession>
<keyword evidence="3" id="KW-0540">Nuclease</keyword>
<evidence type="ECO:0000259" key="7">
    <source>
        <dbReference type="PROSITE" id="PS50158"/>
    </source>
</evidence>
<keyword evidence="4" id="KW-0255">Endonuclease</keyword>
<evidence type="ECO:0000313" key="9">
    <source>
        <dbReference type="EMBL" id="KAL0883751.1"/>
    </source>
</evidence>
<keyword evidence="10" id="KW-1185">Reference proteome</keyword>
<keyword evidence="5" id="KW-0862">Zinc</keyword>
<dbReference type="InterPro" id="IPR001584">
    <property type="entry name" value="Integrase_cat-core"/>
</dbReference>
<feature type="compositionally biased region" description="Basic and acidic residues" evidence="6">
    <location>
        <begin position="26"/>
        <end position="40"/>
    </location>
</feature>
<evidence type="ECO:0000256" key="4">
    <source>
        <dbReference type="ARBA" id="ARBA00022759"/>
    </source>
</evidence>
<evidence type="ECO:0000256" key="1">
    <source>
        <dbReference type="ARBA" id="ARBA00022679"/>
    </source>
</evidence>
<dbReference type="CDD" id="cd01647">
    <property type="entry name" value="RT_LTR"/>
    <property type="match status" value="1"/>
</dbReference>
<protein>
    <recommendedName>
        <fullName evidence="11">Endonuclease</fullName>
    </recommendedName>
</protein>
<dbReference type="InterPro" id="IPR043502">
    <property type="entry name" value="DNA/RNA_pol_sf"/>
</dbReference>
<dbReference type="Gene3D" id="3.10.10.10">
    <property type="entry name" value="HIV Type 1 Reverse Transcriptase, subunit A, domain 1"/>
    <property type="match status" value="1"/>
</dbReference>
<feature type="domain" description="CCHC-type" evidence="7">
    <location>
        <begin position="295"/>
        <end position="311"/>
    </location>
</feature>
<dbReference type="PROSITE" id="PS50158">
    <property type="entry name" value="ZF_CCHC"/>
    <property type="match status" value="1"/>
</dbReference>
<dbReference type="EMBL" id="JBEUOH010000008">
    <property type="protein sequence ID" value="KAL0883751.1"/>
    <property type="molecule type" value="Genomic_DNA"/>
</dbReference>
<dbReference type="SMART" id="SM00343">
    <property type="entry name" value="ZnF_C2HC"/>
    <property type="match status" value="2"/>
</dbReference>
<reference evidence="9 10" key="1">
    <citation type="submission" date="2024-06" db="EMBL/GenBank/DDBJ databases">
        <title>A chromosome-level genome assembly of beet webworm, Loxostege sticticalis.</title>
        <authorList>
            <person name="Zhang Y."/>
        </authorList>
    </citation>
    <scope>NUCLEOTIDE SEQUENCE [LARGE SCALE GENOMIC DNA]</scope>
    <source>
        <strain evidence="9">AQ026</strain>
        <tissue evidence="9">Whole body</tissue>
    </source>
</reference>
<dbReference type="SUPFAM" id="SSF56672">
    <property type="entry name" value="DNA/RNA polymerases"/>
    <property type="match status" value="1"/>
</dbReference>
<proteinExistence type="predicted"/>
<dbReference type="Proteomes" id="UP001549920">
    <property type="component" value="Unassembled WGS sequence"/>
</dbReference>
<evidence type="ECO:0000256" key="2">
    <source>
        <dbReference type="ARBA" id="ARBA00022695"/>
    </source>
</evidence>
<dbReference type="Gene3D" id="3.30.420.10">
    <property type="entry name" value="Ribonuclease H-like superfamily/Ribonuclease H"/>
    <property type="match status" value="1"/>
</dbReference>
<keyword evidence="2" id="KW-0548">Nucleotidyltransferase</keyword>
<dbReference type="PANTHER" id="PTHR37984">
    <property type="entry name" value="PROTEIN CBG26694"/>
    <property type="match status" value="1"/>
</dbReference>
<dbReference type="InterPro" id="IPR050951">
    <property type="entry name" value="Retrovirus_Pol_polyprotein"/>
</dbReference>
<evidence type="ECO:0000256" key="5">
    <source>
        <dbReference type="PROSITE-ProRule" id="PRU00047"/>
    </source>
</evidence>
<dbReference type="Gene3D" id="2.40.70.10">
    <property type="entry name" value="Acid Proteases"/>
    <property type="match status" value="1"/>
</dbReference>
<evidence type="ECO:0000256" key="3">
    <source>
        <dbReference type="ARBA" id="ARBA00022722"/>
    </source>
</evidence>
<name>A0ABR3I4M3_LOXSC</name>
<organism evidence="9 10">
    <name type="scientific">Loxostege sticticalis</name>
    <name type="common">Beet webworm moth</name>
    <dbReference type="NCBI Taxonomy" id="481309"/>
    <lineage>
        <taxon>Eukaryota</taxon>
        <taxon>Metazoa</taxon>
        <taxon>Ecdysozoa</taxon>
        <taxon>Arthropoda</taxon>
        <taxon>Hexapoda</taxon>
        <taxon>Insecta</taxon>
        <taxon>Pterygota</taxon>
        <taxon>Neoptera</taxon>
        <taxon>Endopterygota</taxon>
        <taxon>Lepidoptera</taxon>
        <taxon>Glossata</taxon>
        <taxon>Ditrysia</taxon>
        <taxon>Pyraloidea</taxon>
        <taxon>Crambidae</taxon>
        <taxon>Pyraustinae</taxon>
        <taxon>Loxostege</taxon>
    </lineage>
</organism>
<evidence type="ECO:0000313" key="10">
    <source>
        <dbReference type="Proteomes" id="UP001549920"/>
    </source>
</evidence>
<dbReference type="InterPro" id="IPR012337">
    <property type="entry name" value="RNaseH-like_sf"/>
</dbReference>
<feature type="compositionally biased region" description="Basic and acidic residues" evidence="6">
    <location>
        <begin position="1"/>
        <end position="12"/>
    </location>
</feature>
<feature type="domain" description="Integrase catalytic" evidence="8">
    <location>
        <begin position="675"/>
        <end position="846"/>
    </location>
</feature>
<evidence type="ECO:0000256" key="6">
    <source>
        <dbReference type="SAM" id="MobiDB-lite"/>
    </source>
</evidence>
<dbReference type="SUPFAM" id="SSF53098">
    <property type="entry name" value="Ribonuclease H-like"/>
    <property type="match status" value="1"/>
</dbReference>